<dbReference type="PANTHER" id="PTHR10291">
    <property type="entry name" value="DEHYDRODOLICHYL DIPHOSPHATE SYNTHASE FAMILY MEMBER"/>
    <property type="match status" value="1"/>
</dbReference>
<feature type="binding site" evidence="2">
    <location>
        <begin position="21"/>
        <end position="24"/>
    </location>
    <ligand>
        <name>substrate</name>
    </ligand>
</feature>
<feature type="binding site" evidence="2">
    <location>
        <position position="71"/>
    </location>
    <ligand>
        <name>substrate</name>
    </ligand>
</feature>
<comment type="caution">
    <text evidence="3">The sequence shown here is derived from an EMBL/GenBank/DDBJ whole genome shotgun (WGS) entry which is preliminary data.</text>
</comment>
<gene>
    <name evidence="3" type="primary">uppS</name>
    <name evidence="3" type="ORF">CKO28_13070</name>
</gene>
<dbReference type="Proteomes" id="UP001296873">
    <property type="component" value="Unassembled WGS sequence"/>
</dbReference>
<dbReference type="Pfam" id="PF01255">
    <property type="entry name" value="Prenyltransf"/>
    <property type="match status" value="1"/>
</dbReference>
<proteinExistence type="inferred from homology"/>
<dbReference type="CDD" id="cd00475">
    <property type="entry name" value="Cis_IPPS"/>
    <property type="match status" value="1"/>
</dbReference>
<keyword evidence="1 2" id="KW-0808">Transferase</keyword>
<dbReference type="EC" id="2.5.1.-" evidence="2"/>
<keyword evidence="4" id="KW-1185">Reference proteome</keyword>
<dbReference type="NCBIfam" id="TIGR00055">
    <property type="entry name" value="uppS"/>
    <property type="match status" value="1"/>
</dbReference>
<feature type="binding site" evidence="2">
    <location>
        <position position="69"/>
    </location>
    <ligand>
        <name>substrate</name>
    </ligand>
</feature>
<feature type="binding site" evidence="2">
    <location>
        <begin position="65"/>
        <end position="67"/>
    </location>
    <ligand>
        <name>substrate</name>
    </ligand>
</feature>
<reference evidence="3 4" key="1">
    <citation type="journal article" date="2020" name="Microorganisms">
        <title>Osmotic Adaptation and Compatible Solute Biosynthesis of Phototrophic Bacteria as Revealed from Genome Analyses.</title>
        <authorList>
            <person name="Imhoff J.F."/>
            <person name="Rahn T."/>
            <person name="Kunzel S."/>
            <person name="Keller A."/>
            <person name="Neulinger S.C."/>
        </authorList>
    </citation>
    <scope>NUCLEOTIDE SEQUENCE [LARGE SCALE GENOMIC DNA]</scope>
    <source>
        <strain evidence="3 4">DSM 9895</strain>
    </source>
</reference>
<dbReference type="SUPFAM" id="SSF64005">
    <property type="entry name" value="Undecaprenyl diphosphate synthase"/>
    <property type="match status" value="1"/>
</dbReference>
<accession>A0ABS1DGV7</accession>
<feature type="active site" evidence="2">
    <location>
        <position position="20"/>
    </location>
</feature>
<feature type="binding site" evidence="2">
    <location>
        <position position="37"/>
    </location>
    <ligand>
        <name>substrate</name>
    </ligand>
</feature>
<keyword evidence="2" id="KW-0479">Metal-binding</keyword>
<comment type="function">
    <text evidence="2">Catalyzes the condensation of isopentenyl diphosphate (IPP) with allylic pyrophosphates generating different type of terpenoids.</text>
</comment>
<feature type="binding site" evidence="2">
    <location>
        <begin position="194"/>
        <end position="196"/>
    </location>
    <ligand>
        <name>substrate</name>
    </ligand>
</feature>
<sequence length="243" mass="26949">MSSLESDNRPGPRHVAVIMDGNGRWAQARGHPRTVGHRQGAEAVKGVVRTAGEFGVSYLTLFAFSAENWKRSAREVQDLMGLLRTFVQRELDDLRDNGVCLRVIGDRTPLPEDLQDMLARAEAQTRANRRIAVTLALNYGGRQDIVNAAQQMAQGVADGELGVDEISLQAFGDALSTSSLPDPDLLVRTGGEQRISNFLLWQCAYAEMFFIDKLWPDIGPDDVHAMVETYQHRRRRFGAIIGS</sequence>
<evidence type="ECO:0000313" key="3">
    <source>
        <dbReference type="EMBL" id="MBK1668963.1"/>
    </source>
</evidence>
<feature type="binding site" evidence="2">
    <location>
        <position position="33"/>
    </location>
    <ligand>
        <name>substrate</name>
    </ligand>
</feature>
<dbReference type="PROSITE" id="PS01066">
    <property type="entry name" value="UPP_SYNTHASE"/>
    <property type="match status" value="1"/>
</dbReference>
<comment type="cofactor">
    <cofactor evidence="2">
        <name>Mg(2+)</name>
        <dbReference type="ChEBI" id="CHEBI:18420"/>
    </cofactor>
    <text evidence="2">Binds 2 magnesium ions per subunit.</text>
</comment>
<dbReference type="PANTHER" id="PTHR10291:SF0">
    <property type="entry name" value="DEHYDRODOLICHYL DIPHOSPHATE SYNTHASE 2"/>
    <property type="match status" value="1"/>
</dbReference>
<protein>
    <recommendedName>
        <fullName evidence="2">Isoprenyl transferase</fullName>
        <ecNumber evidence="2">2.5.1.-</ecNumber>
    </recommendedName>
</protein>
<evidence type="ECO:0000256" key="1">
    <source>
        <dbReference type="ARBA" id="ARBA00022679"/>
    </source>
</evidence>
<feature type="binding site" evidence="2">
    <location>
        <position position="188"/>
    </location>
    <ligand>
        <name>substrate</name>
    </ligand>
</feature>
<feature type="active site" description="Proton acceptor" evidence="2">
    <location>
        <position position="68"/>
    </location>
</feature>
<dbReference type="InterPro" id="IPR001441">
    <property type="entry name" value="UPP_synth-like"/>
</dbReference>
<organism evidence="3 4">
    <name type="scientific">Rhodovibrio sodomensis</name>
    <dbReference type="NCBI Taxonomy" id="1088"/>
    <lineage>
        <taxon>Bacteria</taxon>
        <taxon>Pseudomonadati</taxon>
        <taxon>Pseudomonadota</taxon>
        <taxon>Alphaproteobacteria</taxon>
        <taxon>Rhodospirillales</taxon>
        <taxon>Rhodovibrionaceae</taxon>
        <taxon>Rhodovibrio</taxon>
    </lineage>
</organism>
<feature type="binding site" evidence="2">
    <location>
        <position position="207"/>
    </location>
    <ligand>
        <name>Mg(2+)</name>
        <dbReference type="ChEBI" id="CHEBI:18420"/>
    </ligand>
</feature>
<dbReference type="InterPro" id="IPR018520">
    <property type="entry name" value="UPP_synth-like_CS"/>
</dbReference>
<dbReference type="InterPro" id="IPR036424">
    <property type="entry name" value="UPP_synth-like_sf"/>
</dbReference>
<dbReference type="Gene3D" id="3.40.1180.10">
    <property type="entry name" value="Decaprenyl diphosphate synthase-like"/>
    <property type="match status" value="1"/>
</dbReference>
<keyword evidence="2" id="KW-0460">Magnesium</keyword>
<comment type="similarity">
    <text evidence="2">Belongs to the UPP synthase family.</text>
</comment>
<evidence type="ECO:0000256" key="2">
    <source>
        <dbReference type="HAMAP-Rule" id="MF_01139"/>
    </source>
</evidence>
<comment type="subunit">
    <text evidence="2">Homodimer.</text>
</comment>
<feature type="binding site" evidence="2">
    <location>
        <position position="20"/>
    </location>
    <ligand>
        <name>Mg(2+)</name>
        <dbReference type="ChEBI" id="CHEBI:18420"/>
    </ligand>
</feature>
<evidence type="ECO:0000313" key="4">
    <source>
        <dbReference type="Proteomes" id="UP001296873"/>
    </source>
</evidence>
<dbReference type="EMBL" id="NRRL01000034">
    <property type="protein sequence ID" value="MBK1668963.1"/>
    <property type="molecule type" value="Genomic_DNA"/>
</dbReference>
<feature type="binding site" evidence="2">
    <location>
        <position position="25"/>
    </location>
    <ligand>
        <name>substrate</name>
    </ligand>
</feature>
<dbReference type="HAMAP" id="MF_01139">
    <property type="entry name" value="ISPT"/>
    <property type="match status" value="1"/>
</dbReference>
<name>A0ABS1DGV7_9PROT</name>